<sequence>MERLADKKYITPAEFQRHNAIFADLFGQLRACSPETSRLLSPMHHVCHRLQELLSLLNEELPTLTPEELTIPPAPGRWSRQEILGHLIDSAANNHRRFVLALTQPAPLLIVAYNQDDWVRCADYQHTPATDLLALWTTYNRQLIRLISRIPAEAYQLPCEFENGYSVTLGWLIDDYAVHLEHHVQQILDRTPR</sequence>
<dbReference type="Proteomes" id="UP000280066">
    <property type="component" value="Unassembled WGS sequence"/>
</dbReference>
<dbReference type="InterPro" id="IPR034660">
    <property type="entry name" value="DinB/YfiT-like"/>
</dbReference>
<keyword evidence="3" id="KW-1185">Reference proteome</keyword>
<gene>
    <name evidence="2" type="ORF">EI290_01180</name>
</gene>
<organism evidence="2 3">
    <name type="scientific">Hymenobacter metallilatus</name>
    <dbReference type="NCBI Taxonomy" id="2493666"/>
    <lineage>
        <taxon>Bacteria</taxon>
        <taxon>Pseudomonadati</taxon>
        <taxon>Bacteroidota</taxon>
        <taxon>Cytophagia</taxon>
        <taxon>Cytophagales</taxon>
        <taxon>Hymenobacteraceae</taxon>
        <taxon>Hymenobacter</taxon>
    </lineage>
</organism>
<dbReference type="InterPro" id="IPR024775">
    <property type="entry name" value="DinB-like"/>
</dbReference>
<dbReference type="EMBL" id="RWIS01000001">
    <property type="protein sequence ID" value="RSK37297.1"/>
    <property type="molecule type" value="Genomic_DNA"/>
</dbReference>
<protein>
    <submittedName>
        <fullName evidence="2">DinB family protein</fullName>
    </submittedName>
</protein>
<accession>A0A3R9PG51</accession>
<feature type="domain" description="DinB-like" evidence="1">
    <location>
        <begin position="53"/>
        <end position="187"/>
    </location>
</feature>
<dbReference type="SUPFAM" id="SSF109854">
    <property type="entry name" value="DinB/YfiT-like putative metalloenzymes"/>
    <property type="match status" value="1"/>
</dbReference>
<evidence type="ECO:0000313" key="3">
    <source>
        <dbReference type="Proteomes" id="UP000280066"/>
    </source>
</evidence>
<evidence type="ECO:0000313" key="2">
    <source>
        <dbReference type="EMBL" id="RSK37297.1"/>
    </source>
</evidence>
<dbReference type="Gene3D" id="1.20.120.450">
    <property type="entry name" value="dinb family like domain"/>
    <property type="match status" value="1"/>
</dbReference>
<comment type="caution">
    <text evidence="2">The sequence shown here is derived from an EMBL/GenBank/DDBJ whole genome shotgun (WGS) entry which is preliminary data.</text>
</comment>
<proteinExistence type="predicted"/>
<dbReference type="Pfam" id="PF12867">
    <property type="entry name" value="DinB_2"/>
    <property type="match status" value="1"/>
</dbReference>
<name>A0A3R9PG51_9BACT</name>
<dbReference type="AlphaFoldDB" id="A0A3R9PG51"/>
<evidence type="ECO:0000259" key="1">
    <source>
        <dbReference type="Pfam" id="PF12867"/>
    </source>
</evidence>
<reference evidence="2 3" key="1">
    <citation type="submission" date="2018-12" db="EMBL/GenBank/DDBJ databases">
        <authorList>
            <person name="Feng G."/>
            <person name="Zhu H."/>
        </authorList>
    </citation>
    <scope>NUCLEOTIDE SEQUENCE [LARGE SCALE GENOMIC DNA]</scope>
    <source>
        <strain evidence="2 3">9PBR-2</strain>
    </source>
</reference>
<dbReference type="OrthoDB" id="9793216at2"/>